<evidence type="ECO:0000313" key="3">
    <source>
        <dbReference type="RefSeq" id="XP_056843422.1"/>
    </source>
</evidence>
<feature type="domain" description="NOG1 N-terminal helical" evidence="1">
    <location>
        <begin position="19"/>
        <end position="170"/>
    </location>
</feature>
<dbReference type="Gene3D" id="1.20.120.1190">
    <property type="match status" value="1"/>
</dbReference>
<dbReference type="InterPro" id="IPR041623">
    <property type="entry name" value="NOG1_N"/>
</dbReference>
<protein>
    <submittedName>
        <fullName evidence="3">Nucleolar GTP-binding protein 1</fullName>
    </submittedName>
</protein>
<name>A0A9W3BVW7_RAPSA</name>
<dbReference type="Proteomes" id="UP000504610">
    <property type="component" value="Chromosome 6"/>
</dbReference>
<dbReference type="RefSeq" id="XP_056843422.1">
    <property type="nucleotide sequence ID" value="XM_056987442.1"/>
</dbReference>
<dbReference type="AlphaFoldDB" id="A0A9W3BVW7"/>
<dbReference type="PANTHER" id="PTHR45759">
    <property type="entry name" value="NUCLEOLAR GTP-BINDING PROTEIN 1"/>
    <property type="match status" value="1"/>
</dbReference>
<reference evidence="2" key="1">
    <citation type="journal article" date="2019" name="Database">
        <title>The radish genome database (RadishGD): an integrated information resource for radish genomics.</title>
        <authorList>
            <person name="Yu H.J."/>
            <person name="Baek S."/>
            <person name="Lee Y.J."/>
            <person name="Cho A."/>
            <person name="Mun J.H."/>
        </authorList>
    </citation>
    <scope>NUCLEOTIDE SEQUENCE [LARGE SCALE GENOMIC DNA]</scope>
    <source>
        <strain evidence="2">cv. WK10039</strain>
    </source>
</reference>
<sequence length="244" mass="28615">MNKAPSMDRDSMVEVKNRFKKMSVVPDENCFANAILNLKEHQKPAIVIRNTSFCDVRFSYLRKLRLARSCIQAKLSTVIQEFKIINEPVCIDYFEHYFDDLDLALVQLKYARQLLMKIARYFIQLMEKDDCKTLDRCKYLKVNAVGCMYTIAMRCLPILAYIEKVRQHMLAQDVDDVIPDFVLAKKDCTIPHLSAFEVEKATDFVHQDTLRWFEELEEKHGFRLHDSAHKLHDSCKHEEHPLAA</sequence>
<gene>
    <name evidence="3" type="primary">LOC108810815</name>
</gene>
<dbReference type="OrthoDB" id="1023584at2759"/>
<reference evidence="3" key="2">
    <citation type="submission" date="2025-08" db="UniProtKB">
        <authorList>
            <consortium name="RefSeq"/>
        </authorList>
    </citation>
    <scope>IDENTIFICATION</scope>
    <source>
        <tissue evidence="3">Leaf</tissue>
    </source>
</reference>
<evidence type="ECO:0000313" key="2">
    <source>
        <dbReference type="Proteomes" id="UP000504610"/>
    </source>
</evidence>
<evidence type="ECO:0000259" key="1">
    <source>
        <dbReference type="Pfam" id="PF17835"/>
    </source>
</evidence>
<organism evidence="2 3">
    <name type="scientific">Raphanus sativus</name>
    <name type="common">Radish</name>
    <name type="synonym">Raphanus raphanistrum var. sativus</name>
    <dbReference type="NCBI Taxonomy" id="3726"/>
    <lineage>
        <taxon>Eukaryota</taxon>
        <taxon>Viridiplantae</taxon>
        <taxon>Streptophyta</taxon>
        <taxon>Embryophyta</taxon>
        <taxon>Tracheophyta</taxon>
        <taxon>Spermatophyta</taxon>
        <taxon>Magnoliopsida</taxon>
        <taxon>eudicotyledons</taxon>
        <taxon>Gunneridae</taxon>
        <taxon>Pentapetalae</taxon>
        <taxon>rosids</taxon>
        <taxon>malvids</taxon>
        <taxon>Brassicales</taxon>
        <taxon>Brassicaceae</taxon>
        <taxon>Brassiceae</taxon>
        <taxon>Raphanus</taxon>
    </lineage>
</organism>
<accession>A0A9W3BVW7</accession>
<keyword evidence="2" id="KW-1185">Reference proteome</keyword>
<proteinExistence type="predicted"/>
<dbReference type="GeneID" id="108810815"/>
<dbReference type="KEGG" id="rsz:108810815"/>
<dbReference type="Pfam" id="PF17835">
    <property type="entry name" value="NOG1_N"/>
    <property type="match status" value="1"/>
</dbReference>